<evidence type="ECO:0000313" key="1">
    <source>
        <dbReference type="EMBL" id="XDI35047.1"/>
    </source>
</evidence>
<proteinExistence type="predicted"/>
<dbReference type="EMBL" id="CP162550">
    <property type="protein sequence ID" value="XDI35047.1"/>
    <property type="molecule type" value="Genomic_DNA"/>
</dbReference>
<organism evidence="1">
    <name type="scientific">Alkalihalophilus sp. As8PL</name>
    <dbReference type="NCBI Taxonomy" id="3237103"/>
    <lineage>
        <taxon>Bacteria</taxon>
        <taxon>Bacillati</taxon>
        <taxon>Bacillota</taxon>
        <taxon>Bacilli</taxon>
        <taxon>Bacillales</taxon>
        <taxon>Bacillaceae</taxon>
        <taxon>Alkalihalophilus</taxon>
    </lineage>
</organism>
<dbReference type="RefSeq" id="WP_368502665.1">
    <property type="nucleotide sequence ID" value="NZ_CP162550.1"/>
</dbReference>
<name>A0AB39BMI4_9BACI</name>
<sequence length="74" mass="8367">MNSTLTQKIEWLLDGGLLVNKGNNKVAAGFDPRKGVFYTISGSAILEKEPTRIFEEERLPLKIIDKELEKLYVS</sequence>
<geneLocation type="plasmid" evidence="1">
    <name>unnamed</name>
</geneLocation>
<keyword evidence="1" id="KW-0614">Plasmid</keyword>
<gene>
    <name evidence="1" type="ORF">AB3N04_00795</name>
</gene>
<accession>A0AB39BMI4</accession>
<protein>
    <submittedName>
        <fullName evidence="1">Uncharacterized protein</fullName>
    </submittedName>
</protein>
<dbReference type="AlphaFoldDB" id="A0AB39BMI4"/>
<reference evidence="1" key="1">
    <citation type="submission" date="2024-07" db="EMBL/GenBank/DDBJ databases">
        <title>Identification and characteristics of an arsenic-resistant bacterial isolate, which belongs to a novel species.</title>
        <authorList>
            <person name="Juszczyk A."/>
            <person name="Kowalczyk A."/>
            <person name="Was K."/>
            <person name="Kosowicz W."/>
            <person name="Budzyn A."/>
            <person name="Latowski D."/>
        </authorList>
    </citation>
    <scope>NUCLEOTIDE SEQUENCE</scope>
    <source>
        <strain evidence="1">As8PL</strain>
        <plasmid evidence="1">unnamed</plasmid>
    </source>
</reference>